<reference evidence="1 3" key="1">
    <citation type="journal article" date="2016" name="Environ. Microbiol.">
        <title>Genomic diversification of marine cyanophages into stable ecotypes.</title>
        <authorList>
            <person name="Marston M.F."/>
            <person name="Martiny J.B."/>
        </authorList>
    </citation>
    <scope>NUCLEOTIDE SEQUENCE [LARGE SCALE GENOMIC DNA]</scope>
    <source>
        <strain evidence="1">RW_01_0212_WH8101</strain>
    </source>
</reference>
<sequence length="236" mass="26524">MALPKLNVPRYKTQLPSTGKTVSYRPFLVKEEKLLLIATDTGDQSDLIDAIKTIILECTDLKDVNSLSTFDIEYLFLKIRTKSVGESVDVTVTCPDDNETEVAISIPLDEIQVVKNKNHKTELKLSDEIAITMGYPAIETFVKMNFSDDTNQVDQVFEMAASCVKTISDANQVYDCNDSTKEELMEFFDQLSSKQFMMIQEFFETMPKLSHTIKVTNPNTGIESDIVLEGLASFFG</sequence>
<dbReference type="Proteomes" id="UP000301580">
    <property type="component" value="Segment"/>
</dbReference>
<dbReference type="InterPro" id="IPR024364">
    <property type="entry name" value="Baseplate_phage_T4-like"/>
</dbReference>
<evidence type="ECO:0000313" key="3">
    <source>
        <dbReference type="Proteomes" id="UP000225361"/>
    </source>
</evidence>
<proteinExistence type="predicted"/>
<evidence type="ECO:0000313" key="2">
    <source>
        <dbReference type="EMBL" id="QBQ75343.1"/>
    </source>
</evidence>
<protein>
    <submittedName>
        <fullName evidence="1">Baseplate hub assembly chaperone</fullName>
    </submittedName>
</protein>
<evidence type="ECO:0000313" key="1">
    <source>
        <dbReference type="EMBL" id="AOO10163.1"/>
    </source>
</evidence>
<dbReference type="Pfam" id="PF12322">
    <property type="entry name" value="T4_baseplate"/>
    <property type="match status" value="1"/>
</dbReference>
<organism evidence="1 3">
    <name type="scientific">Synechococcus phage S-RIM8</name>
    <dbReference type="NCBI Taxonomy" id="756278"/>
    <lineage>
        <taxon>Viruses</taxon>
        <taxon>Duplodnaviria</taxon>
        <taxon>Heunggongvirae</taxon>
        <taxon>Uroviricota</taxon>
        <taxon>Caudoviricetes</taxon>
        <taxon>Pantevenvirales</taxon>
        <taxon>Kyanoviridae</taxon>
        <taxon>Neptunevirus</taxon>
        <taxon>Neptunevirus srim18</taxon>
    </lineage>
</organism>
<accession>A0A1D7S987</accession>
<evidence type="ECO:0000313" key="4">
    <source>
        <dbReference type="Proteomes" id="UP000301580"/>
    </source>
</evidence>
<gene>
    <name evidence="1" type="ORF">RW01021201_009</name>
    <name evidence="2" type="ORF">RW030617_009</name>
</gene>
<name>A0A1D7S987_9CAUD</name>
<dbReference type="EMBL" id="KX349285">
    <property type="protein sequence ID" value="AOO10163.1"/>
    <property type="molecule type" value="Genomic_DNA"/>
</dbReference>
<reference evidence="2 4" key="2">
    <citation type="submission" date="2019-02" db="EMBL/GenBank/DDBJ databases">
        <title>Diversity in Cyanophage Genomes from Southern New England Coastal Waters.</title>
        <authorList>
            <person name="Marston M.F."/>
        </authorList>
    </citation>
    <scope>NUCLEOTIDE SEQUENCE [LARGE SCALE GENOMIC DNA]</scope>
    <source>
        <strain evidence="2">RW_03_0617</strain>
    </source>
</reference>
<dbReference type="EMBL" id="MK493323">
    <property type="protein sequence ID" value="QBQ75343.1"/>
    <property type="molecule type" value="Genomic_DNA"/>
</dbReference>
<dbReference type="Proteomes" id="UP000225361">
    <property type="component" value="Segment"/>
</dbReference>